<proteinExistence type="predicted"/>
<dbReference type="EMBL" id="JAKRYL010000005">
    <property type="protein sequence ID" value="MCL7746704.1"/>
    <property type="molecule type" value="Genomic_DNA"/>
</dbReference>
<dbReference type="Pfam" id="PF26154">
    <property type="entry name" value="DUF8042"/>
    <property type="match status" value="1"/>
</dbReference>
<name>A0A9X1ZW95_9BACI</name>
<evidence type="ECO:0000313" key="3">
    <source>
        <dbReference type="Proteomes" id="UP001139150"/>
    </source>
</evidence>
<organism evidence="2 3">
    <name type="scientific">Halalkalibacter alkaliphilus</name>
    <dbReference type="NCBI Taxonomy" id="2917993"/>
    <lineage>
        <taxon>Bacteria</taxon>
        <taxon>Bacillati</taxon>
        <taxon>Bacillota</taxon>
        <taxon>Bacilli</taxon>
        <taxon>Bacillales</taxon>
        <taxon>Bacillaceae</taxon>
        <taxon>Halalkalibacter</taxon>
    </lineage>
</organism>
<dbReference type="Proteomes" id="UP001139150">
    <property type="component" value="Unassembled WGS sequence"/>
</dbReference>
<dbReference type="RefSeq" id="WP_250095620.1">
    <property type="nucleotide sequence ID" value="NZ_JAKRYL010000005.1"/>
</dbReference>
<dbReference type="AlphaFoldDB" id="A0A9X1ZW95"/>
<accession>A0A9X1ZW95</accession>
<protein>
    <recommendedName>
        <fullName evidence="1">DUF8042 domain-containing protein</fullName>
    </recommendedName>
</protein>
<dbReference type="InterPro" id="IPR058355">
    <property type="entry name" value="DUF8042"/>
</dbReference>
<reference evidence="2" key="1">
    <citation type="submission" date="2022-02" db="EMBL/GenBank/DDBJ databases">
        <title>Halalkalibacter sp. nov. isolated from Lonar Lake, India.</title>
        <authorList>
            <person name="Joshi A."/>
            <person name="Thite S."/>
            <person name="Lodha T."/>
        </authorList>
    </citation>
    <scope>NUCLEOTIDE SEQUENCE</scope>
    <source>
        <strain evidence="2">MEB205</strain>
    </source>
</reference>
<gene>
    <name evidence="2" type="ORF">MF646_06150</name>
</gene>
<sequence length="122" mass="13966">MEKQIEVMKQSVELSGTIVEGLEHIQKLIGEGKVQRTIYMFEDVLLAYSTIEKSIEPINSKLESEQLGLATTNLKQTLELVVESYEEKDYGKVQGILQFTLIPQVKKWREELTSAFKPYIVS</sequence>
<evidence type="ECO:0000313" key="2">
    <source>
        <dbReference type="EMBL" id="MCL7746704.1"/>
    </source>
</evidence>
<keyword evidence="3" id="KW-1185">Reference proteome</keyword>
<evidence type="ECO:0000259" key="1">
    <source>
        <dbReference type="Pfam" id="PF26154"/>
    </source>
</evidence>
<comment type="caution">
    <text evidence="2">The sequence shown here is derived from an EMBL/GenBank/DDBJ whole genome shotgun (WGS) entry which is preliminary data.</text>
</comment>
<feature type="domain" description="DUF8042" evidence="1">
    <location>
        <begin position="1"/>
        <end position="118"/>
    </location>
</feature>